<evidence type="ECO:0000313" key="3">
    <source>
        <dbReference type="Proteomes" id="UP000287651"/>
    </source>
</evidence>
<proteinExistence type="predicted"/>
<dbReference type="AlphaFoldDB" id="A0A427ATW6"/>
<reference evidence="2 3" key="1">
    <citation type="journal article" date="2014" name="Agronomy (Basel)">
        <title>A Draft Genome Sequence for Ensete ventricosum, the Drought-Tolerant Tree Against Hunger.</title>
        <authorList>
            <person name="Harrison J."/>
            <person name="Moore K.A."/>
            <person name="Paszkiewicz K."/>
            <person name="Jones T."/>
            <person name="Grant M."/>
            <person name="Ambacheew D."/>
            <person name="Muzemil S."/>
            <person name="Studholme D.J."/>
        </authorList>
    </citation>
    <scope>NUCLEOTIDE SEQUENCE [LARGE SCALE GENOMIC DNA]</scope>
</reference>
<feature type="region of interest" description="Disordered" evidence="1">
    <location>
        <begin position="130"/>
        <end position="150"/>
    </location>
</feature>
<comment type="caution">
    <text evidence="2">The sequence shown here is derived from an EMBL/GenBank/DDBJ whole genome shotgun (WGS) entry which is preliminary data.</text>
</comment>
<accession>A0A427ATW6</accession>
<protein>
    <submittedName>
        <fullName evidence="2">Uncharacterized protein</fullName>
    </submittedName>
</protein>
<evidence type="ECO:0000256" key="1">
    <source>
        <dbReference type="SAM" id="MobiDB-lite"/>
    </source>
</evidence>
<name>A0A427ATW6_ENSVE</name>
<sequence length="208" mass="22943">MASGALGKRLDRAKWDVLLNGRKSYAKLTEVRGIANSKNLVLIQGLVCGRWSVCGRPKAIGTRRHGALKLSLRHRMDTVTREYVGESELPKKRTQSEVEALRCAGRGHTWRDPTGELDCSSAYIRLREPNKSEDKVEGGSTDREESDAGARQCGSGALKLFGIPSTLVAMCLGRPQALWRCNAGVAPSRIKIPCEQRDLGCEFHHNFV</sequence>
<organism evidence="2 3">
    <name type="scientific">Ensete ventricosum</name>
    <name type="common">Abyssinian banana</name>
    <name type="synonym">Musa ensete</name>
    <dbReference type="NCBI Taxonomy" id="4639"/>
    <lineage>
        <taxon>Eukaryota</taxon>
        <taxon>Viridiplantae</taxon>
        <taxon>Streptophyta</taxon>
        <taxon>Embryophyta</taxon>
        <taxon>Tracheophyta</taxon>
        <taxon>Spermatophyta</taxon>
        <taxon>Magnoliopsida</taxon>
        <taxon>Liliopsida</taxon>
        <taxon>Zingiberales</taxon>
        <taxon>Musaceae</taxon>
        <taxon>Ensete</taxon>
    </lineage>
</organism>
<dbReference type="Proteomes" id="UP000287651">
    <property type="component" value="Unassembled WGS sequence"/>
</dbReference>
<evidence type="ECO:0000313" key="2">
    <source>
        <dbReference type="EMBL" id="RRT79567.1"/>
    </source>
</evidence>
<dbReference type="EMBL" id="AMZH03001363">
    <property type="protein sequence ID" value="RRT79567.1"/>
    <property type="molecule type" value="Genomic_DNA"/>
</dbReference>
<gene>
    <name evidence="2" type="ORF">B296_00003304</name>
</gene>
<feature type="compositionally biased region" description="Basic and acidic residues" evidence="1">
    <location>
        <begin position="130"/>
        <end position="148"/>
    </location>
</feature>